<protein>
    <recommendedName>
        <fullName evidence="4">ATP synthase protein I</fullName>
    </recommendedName>
</protein>
<feature type="transmembrane region" description="Helical" evidence="1">
    <location>
        <begin position="20"/>
        <end position="42"/>
    </location>
</feature>
<evidence type="ECO:0000313" key="2">
    <source>
        <dbReference type="EMBL" id="MBC2960724.1"/>
    </source>
</evidence>
<feature type="transmembrane region" description="Helical" evidence="1">
    <location>
        <begin position="114"/>
        <end position="137"/>
    </location>
</feature>
<evidence type="ECO:0000313" key="3">
    <source>
        <dbReference type="Proteomes" id="UP000604001"/>
    </source>
</evidence>
<dbReference type="Proteomes" id="UP000604001">
    <property type="component" value="Unassembled WGS sequence"/>
</dbReference>
<keyword evidence="1" id="KW-0812">Transmembrane</keyword>
<reference evidence="2 3" key="1">
    <citation type="submission" date="2020-08" db="EMBL/GenBank/DDBJ databases">
        <title>novel species in genus Nocardioides.</title>
        <authorList>
            <person name="Zhang G."/>
        </authorList>
    </citation>
    <scope>NUCLEOTIDE SEQUENCE [LARGE SCALE GENOMIC DNA]</scope>
    <source>
        <strain evidence="2 3">SC8A-24</strain>
    </source>
</reference>
<feature type="transmembrane region" description="Helical" evidence="1">
    <location>
        <begin position="48"/>
        <end position="69"/>
    </location>
</feature>
<organism evidence="2 3">
    <name type="scientific">Nocardioides deserti</name>
    <dbReference type="NCBI Taxonomy" id="1588644"/>
    <lineage>
        <taxon>Bacteria</taxon>
        <taxon>Bacillati</taxon>
        <taxon>Actinomycetota</taxon>
        <taxon>Actinomycetes</taxon>
        <taxon>Propionibacteriales</taxon>
        <taxon>Nocardioidaceae</taxon>
        <taxon>Nocardioides</taxon>
    </lineage>
</organism>
<sequence length="157" mass="15515">MTTETPRDTVRTRRDGGSAVLAGAALGTVAAGVLAALVGALVDGAPAAYGALVGTVLAAGVMAFGLVTVNIVAGLVPGASLMFALLTYALQLLLVLVALAALDGVAGPGEALSRGWLAGALIGTVLVWLVVQVVLAARARIPVYDEPRETVRTGGGS</sequence>
<keyword evidence="1" id="KW-1133">Transmembrane helix</keyword>
<evidence type="ECO:0000256" key="1">
    <source>
        <dbReference type="SAM" id="Phobius"/>
    </source>
</evidence>
<name>A0ABR6U8F2_9ACTN</name>
<dbReference type="RefSeq" id="WP_186345988.1">
    <property type="nucleotide sequence ID" value="NZ_BMMR01000005.1"/>
</dbReference>
<dbReference type="EMBL" id="JACMYC010000005">
    <property type="protein sequence ID" value="MBC2960724.1"/>
    <property type="molecule type" value="Genomic_DNA"/>
</dbReference>
<keyword evidence="3" id="KW-1185">Reference proteome</keyword>
<gene>
    <name evidence="2" type="ORF">H7344_10510</name>
</gene>
<evidence type="ECO:0008006" key="4">
    <source>
        <dbReference type="Google" id="ProtNLM"/>
    </source>
</evidence>
<comment type="caution">
    <text evidence="2">The sequence shown here is derived from an EMBL/GenBank/DDBJ whole genome shotgun (WGS) entry which is preliminary data.</text>
</comment>
<accession>A0ABR6U8F2</accession>
<proteinExistence type="predicted"/>
<keyword evidence="1" id="KW-0472">Membrane</keyword>
<feature type="transmembrane region" description="Helical" evidence="1">
    <location>
        <begin position="81"/>
        <end position="102"/>
    </location>
</feature>